<gene>
    <name evidence="3" type="ORF">BBK82_40420</name>
</gene>
<name>A0A1B2HU99_9PSEU</name>
<accession>A0A1B2HU99</accession>
<dbReference type="KEGG" id="led:BBK82_40420"/>
<dbReference type="Pfam" id="PF20013">
    <property type="entry name" value="GAP1-N2"/>
    <property type="match status" value="1"/>
</dbReference>
<reference evidence="3 4" key="1">
    <citation type="submission" date="2016-07" db="EMBL/GenBank/DDBJ databases">
        <title>Complete genome sequence of the Lentzea guizhouensis DHS C013.</title>
        <authorList>
            <person name="Cao C."/>
        </authorList>
    </citation>
    <scope>NUCLEOTIDE SEQUENCE [LARGE SCALE GENOMIC DNA]</scope>
    <source>
        <strain evidence="3 4">DHS C013</strain>
    </source>
</reference>
<dbReference type="InterPro" id="IPR045402">
    <property type="entry name" value="GAP1-N2"/>
</dbReference>
<protein>
    <submittedName>
        <fullName evidence="3">Uncharacterized protein</fullName>
    </submittedName>
</protein>
<dbReference type="EMBL" id="CP016793">
    <property type="protein sequence ID" value="ANZ41304.1"/>
    <property type="molecule type" value="Genomic_DNA"/>
</dbReference>
<dbReference type="RefSeq" id="WP_065919640.1">
    <property type="nucleotide sequence ID" value="NZ_CP016793.1"/>
</dbReference>
<dbReference type="InterPro" id="IPR045401">
    <property type="entry name" value="GAP1-M"/>
</dbReference>
<evidence type="ECO:0000259" key="1">
    <source>
        <dbReference type="Pfam" id="PF20013"/>
    </source>
</evidence>
<feature type="domain" description="GTPase-associated protein 1 middle" evidence="2">
    <location>
        <begin position="152"/>
        <end position="253"/>
    </location>
</feature>
<dbReference type="Proteomes" id="UP000093053">
    <property type="component" value="Chromosome"/>
</dbReference>
<dbReference type="OrthoDB" id="3595182at2"/>
<dbReference type="AlphaFoldDB" id="A0A1B2HU99"/>
<organism evidence="3 4">
    <name type="scientific">Lentzea guizhouensis</name>
    <dbReference type="NCBI Taxonomy" id="1586287"/>
    <lineage>
        <taxon>Bacteria</taxon>
        <taxon>Bacillati</taxon>
        <taxon>Actinomycetota</taxon>
        <taxon>Actinomycetes</taxon>
        <taxon>Pseudonocardiales</taxon>
        <taxon>Pseudonocardiaceae</taxon>
        <taxon>Lentzea</taxon>
    </lineage>
</organism>
<proteinExistence type="predicted"/>
<dbReference type="STRING" id="1586287.BBK82_40420"/>
<feature type="domain" description="GTPase-associated protein 1 N-terminal" evidence="1">
    <location>
        <begin position="5"/>
        <end position="137"/>
    </location>
</feature>
<sequence length="385" mass="41129">MSTGFSSLYYTDCLPGQGLRGGGGFQFQAVSAGVGHDEMALVQRSSLYEAPSAWMRERRPVEEYPPSLTHVADGVFATARGIYLGAEASGAREGNQFTHAVTTADPDAYGEVRPAQLWDAPWWVETPAPTTQCEPVPAAPEHGPWGRDAVREWVLGKPDGQEWLTALLSALDRVGGPGGKRIVFVAEDAADVLGWLTAGTLLLPQNRALRISFRVFATSPQYSRHDVIALHPDWAGSYAEVRRDDEFVVLNLVSGERSEVAPTEAAAHWVPRFLRHDPYDVVDAVEWADGSARTRGEPEDVGDRVAGCVVTLGEEADGPAAGAALATWLAAAPVESVEDYRTELVAAALAGERRGVAGCSTARCGVTAFRSASRPPCGTSCSSPR</sequence>
<dbReference type="Pfam" id="PF20014">
    <property type="entry name" value="GAP1-M"/>
    <property type="match status" value="1"/>
</dbReference>
<evidence type="ECO:0000313" key="3">
    <source>
        <dbReference type="EMBL" id="ANZ41304.1"/>
    </source>
</evidence>
<keyword evidence="4" id="KW-1185">Reference proteome</keyword>
<evidence type="ECO:0000259" key="2">
    <source>
        <dbReference type="Pfam" id="PF20014"/>
    </source>
</evidence>
<evidence type="ECO:0000313" key="4">
    <source>
        <dbReference type="Proteomes" id="UP000093053"/>
    </source>
</evidence>